<dbReference type="SUPFAM" id="SSF52402">
    <property type="entry name" value="Adenine nucleotide alpha hydrolases-like"/>
    <property type="match status" value="1"/>
</dbReference>
<dbReference type="PANTHER" id="PTHR43169:SF2">
    <property type="entry name" value="NAD_GMP SYNTHASE DOMAIN-CONTAINING PROTEIN"/>
    <property type="match status" value="1"/>
</dbReference>
<dbReference type="Proteomes" id="UP000824242">
    <property type="component" value="Unassembled WGS sequence"/>
</dbReference>
<comment type="caution">
    <text evidence="2">The sequence shown here is derived from an EMBL/GenBank/DDBJ whole genome shotgun (WGS) entry which is preliminary data.</text>
</comment>
<dbReference type="Gene3D" id="3.40.50.620">
    <property type="entry name" value="HUPs"/>
    <property type="match status" value="1"/>
</dbReference>
<dbReference type="NCBIfam" id="TIGR00268">
    <property type="entry name" value="ATP-dependent sacrificial sulfur transferase LarE"/>
    <property type="match status" value="1"/>
</dbReference>
<dbReference type="CDD" id="cd01990">
    <property type="entry name" value="LarE-like"/>
    <property type="match status" value="1"/>
</dbReference>
<reference evidence="2" key="2">
    <citation type="journal article" date="2021" name="PeerJ">
        <title>Extensive microbial diversity within the chicken gut microbiome revealed by metagenomics and culture.</title>
        <authorList>
            <person name="Gilroy R."/>
            <person name="Ravi A."/>
            <person name="Getino M."/>
            <person name="Pursley I."/>
            <person name="Horton D.L."/>
            <person name="Alikhan N.F."/>
            <person name="Baker D."/>
            <person name="Gharbi K."/>
            <person name="Hall N."/>
            <person name="Watson M."/>
            <person name="Adriaenssens E.M."/>
            <person name="Foster-Nyarko E."/>
            <person name="Jarju S."/>
            <person name="Secka A."/>
            <person name="Antonio M."/>
            <person name="Oren A."/>
            <person name="Chaudhuri R.R."/>
            <person name="La Ragione R."/>
            <person name="Hildebrand F."/>
            <person name="Pallen M.J."/>
        </authorList>
    </citation>
    <scope>NUCLEOTIDE SEQUENCE</scope>
    <source>
        <strain evidence="2">ChiSxjej1B13-7958</strain>
    </source>
</reference>
<dbReference type="InterPro" id="IPR014729">
    <property type="entry name" value="Rossmann-like_a/b/a_fold"/>
</dbReference>
<keyword evidence="2" id="KW-0808">Transferase</keyword>
<dbReference type="EMBL" id="DVGZ01000070">
    <property type="protein sequence ID" value="HIR47335.1"/>
    <property type="molecule type" value="Genomic_DNA"/>
</dbReference>
<dbReference type="AlphaFoldDB" id="A0A9D1APM6"/>
<dbReference type="PANTHER" id="PTHR43169">
    <property type="entry name" value="EXSB FAMILY PROTEIN"/>
    <property type="match status" value="1"/>
</dbReference>
<feature type="active site" description="Nucleophile and sulfur donor" evidence="1">
    <location>
        <position position="167"/>
    </location>
</feature>
<proteinExistence type="predicted"/>
<evidence type="ECO:0000313" key="2">
    <source>
        <dbReference type="EMBL" id="HIR47335.1"/>
    </source>
</evidence>
<dbReference type="InterPro" id="IPR005232">
    <property type="entry name" value="LarE"/>
</dbReference>
<reference evidence="2" key="1">
    <citation type="submission" date="2020-10" db="EMBL/GenBank/DDBJ databases">
        <authorList>
            <person name="Gilroy R."/>
        </authorList>
    </citation>
    <scope>NUCLEOTIDE SEQUENCE</scope>
    <source>
        <strain evidence="2">ChiSxjej1B13-7958</strain>
    </source>
</reference>
<protein>
    <submittedName>
        <fullName evidence="2">ATP-dependent sacrificial sulfur transferase LarE</fullName>
    </submittedName>
</protein>
<evidence type="ECO:0000256" key="1">
    <source>
        <dbReference type="PIRSR" id="PIRSR006661-1"/>
    </source>
</evidence>
<dbReference type="InterPro" id="IPR052188">
    <property type="entry name" value="Ni-pincer_cofactor_biosynth"/>
</dbReference>
<gene>
    <name evidence="2" type="primary">larE</name>
    <name evidence="2" type="ORF">IAB89_06705</name>
</gene>
<dbReference type="PIRSF" id="PIRSF006661">
    <property type="entry name" value="PP-lp_UCP006661"/>
    <property type="match status" value="1"/>
</dbReference>
<evidence type="ECO:0000313" key="3">
    <source>
        <dbReference type="Proteomes" id="UP000824242"/>
    </source>
</evidence>
<dbReference type="GO" id="GO:0016783">
    <property type="term" value="F:sulfurtransferase activity"/>
    <property type="evidence" value="ECO:0007669"/>
    <property type="project" value="InterPro"/>
</dbReference>
<name>A0A9D1APM6_9FIRM</name>
<organism evidence="2 3">
    <name type="scientific">Candidatus Caccousia avicola</name>
    <dbReference type="NCBI Taxonomy" id="2840721"/>
    <lineage>
        <taxon>Bacteria</taxon>
        <taxon>Bacillati</taxon>
        <taxon>Bacillota</taxon>
        <taxon>Clostridia</taxon>
        <taxon>Eubacteriales</taxon>
        <taxon>Oscillospiraceae</taxon>
        <taxon>Oscillospiraceae incertae sedis</taxon>
        <taxon>Candidatus Caccousia</taxon>
    </lineage>
</organism>
<accession>A0A9D1APM6</accession>
<sequence>MTLEEFFRDNPRAALAFSGGTDSAFLLWAAARYGAQVRAYFVKTSFQPAFELRDAERLARELSMPLTVVEADILAVPGAAENGPERCYHCKRALFTRLTEAARADGFSLLIDGTNASDDAGDRPGMRALRELSVRSPLRECGLTKEEVRRLSREAGLFTWDKPAYACLATRIPTGTRISRETLEAVEQAEDTLSALGFSDFRVRVFGGAARIQLTEQQMNRAWEHREEILRTLRPLFPAVLLDLEPRQPSR</sequence>